<dbReference type="Pfam" id="PF00440">
    <property type="entry name" value="TetR_N"/>
    <property type="match status" value="1"/>
</dbReference>
<organism evidence="6 7">
    <name type="scientific">Actinoplanes couchii</name>
    <dbReference type="NCBI Taxonomy" id="403638"/>
    <lineage>
        <taxon>Bacteria</taxon>
        <taxon>Bacillati</taxon>
        <taxon>Actinomycetota</taxon>
        <taxon>Actinomycetes</taxon>
        <taxon>Micromonosporales</taxon>
        <taxon>Micromonosporaceae</taxon>
        <taxon>Actinoplanes</taxon>
    </lineage>
</organism>
<dbReference type="SUPFAM" id="SSF48498">
    <property type="entry name" value="Tetracyclin repressor-like, C-terminal domain"/>
    <property type="match status" value="1"/>
</dbReference>
<reference evidence="6 7" key="1">
    <citation type="submission" date="2021-01" db="EMBL/GenBank/DDBJ databases">
        <title>Whole genome shotgun sequence of Actinoplanes couchii NBRC 106145.</title>
        <authorList>
            <person name="Komaki H."/>
            <person name="Tamura T."/>
        </authorList>
    </citation>
    <scope>NUCLEOTIDE SEQUENCE [LARGE SCALE GENOMIC DNA]</scope>
    <source>
        <strain evidence="6 7">NBRC 106145</strain>
    </source>
</reference>
<name>A0ABQ3X7H7_9ACTN</name>
<dbReference type="Pfam" id="PF21597">
    <property type="entry name" value="TetR_C_43"/>
    <property type="match status" value="1"/>
</dbReference>
<dbReference type="PROSITE" id="PS50977">
    <property type="entry name" value="HTH_TETR_2"/>
    <property type="match status" value="1"/>
</dbReference>
<dbReference type="Proteomes" id="UP000612282">
    <property type="component" value="Unassembled WGS sequence"/>
</dbReference>
<dbReference type="PANTHER" id="PTHR30055:SF234">
    <property type="entry name" value="HTH-TYPE TRANSCRIPTIONAL REGULATOR BETI"/>
    <property type="match status" value="1"/>
</dbReference>
<comment type="caution">
    <text evidence="6">The sequence shown here is derived from an EMBL/GenBank/DDBJ whole genome shotgun (WGS) entry which is preliminary data.</text>
</comment>
<keyword evidence="3" id="KW-0804">Transcription</keyword>
<accession>A0ABQ3X7H7</accession>
<dbReference type="RefSeq" id="WP_203795531.1">
    <property type="nucleotide sequence ID" value="NZ_BAAAQE010000035.1"/>
</dbReference>
<evidence type="ECO:0000256" key="4">
    <source>
        <dbReference type="PROSITE-ProRule" id="PRU00335"/>
    </source>
</evidence>
<evidence type="ECO:0000256" key="3">
    <source>
        <dbReference type="ARBA" id="ARBA00023163"/>
    </source>
</evidence>
<keyword evidence="7" id="KW-1185">Reference proteome</keyword>
<evidence type="ECO:0000256" key="2">
    <source>
        <dbReference type="ARBA" id="ARBA00023125"/>
    </source>
</evidence>
<feature type="DNA-binding region" description="H-T-H motif" evidence="4">
    <location>
        <begin position="32"/>
        <end position="51"/>
    </location>
</feature>
<dbReference type="InterPro" id="IPR050109">
    <property type="entry name" value="HTH-type_TetR-like_transc_reg"/>
</dbReference>
<evidence type="ECO:0000256" key="1">
    <source>
        <dbReference type="ARBA" id="ARBA00023015"/>
    </source>
</evidence>
<proteinExistence type="predicted"/>
<sequence length="214" mass="23941">MPRPLRADAARNRELLLQAAREVFARRGLDVTLDEIARHAGVGVGTAYRRFANKEALVEALFEDQLDRMVHFATSSLHRVDTWDGFVGMVTAFSEQMAADRGLREVVFRNYGRDDRMAQIRERFVPAMEAVVRRAQDAGVLRPDAAPTDLPIIEMMLGVVDVFAEPVRSGLYPRYLTLILDGLRARPGLTPLPVPALTHDEFDRLTLIPPPPGL</sequence>
<dbReference type="InterPro" id="IPR001647">
    <property type="entry name" value="HTH_TetR"/>
</dbReference>
<keyword evidence="1" id="KW-0805">Transcription regulation</keyword>
<dbReference type="PRINTS" id="PR00455">
    <property type="entry name" value="HTHTETR"/>
</dbReference>
<dbReference type="PANTHER" id="PTHR30055">
    <property type="entry name" value="HTH-TYPE TRANSCRIPTIONAL REGULATOR RUTR"/>
    <property type="match status" value="1"/>
</dbReference>
<evidence type="ECO:0000313" key="6">
    <source>
        <dbReference type="EMBL" id="GID54424.1"/>
    </source>
</evidence>
<dbReference type="InterPro" id="IPR009057">
    <property type="entry name" value="Homeodomain-like_sf"/>
</dbReference>
<evidence type="ECO:0000313" key="7">
    <source>
        <dbReference type="Proteomes" id="UP000612282"/>
    </source>
</evidence>
<dbReference type="SUPFAM" id="SSF46689">
    <property type="entry name" value="Homeodomain-like"/>
    <property type="match status" value="1"/>
</dbReference>
<keyword evidence="2 4" id="KW-0238">DNA-binding</keyword>
<dbReference type="InterPro" id="IPR023772">
    <property type="entry name" value="DNA-bd_HTH_TetR-type_CS"/>
</dbReference>
<gene>
    <name evidence="6" type="ORF">Aco03nite_028280</name>
</gene>
<evidence type="ECO:0000259" key="5">
    <source>
        <dbReference type="PROSITE" id="PS50977"/>
    </source>
</evidence>
<dbReference type="PROSITE" id="PS01081">
    <property type="entry name" value="HTH_TETR_1"/>
    <property type="match status" value="1"/>
</dbReference>
<dbReference type="InterPro" id="IPR036271">
    <property type="entry name" value="Tet_transcr_reg_TetR-rel_C_sf"/>
</dbReference>
<feature type="domain" description="HTH tetR-type" evidence="5">
    <location>
        <begin position="10"/>
        <end position="69"/>
    </location>
</feature>
<dbReference type="Gene3D" id="1.10.357.10">
    <property type="entry name" value="Tetracycline Repressor, domain 2"/>
    <property type="match status" value="1"/>
</dbReference>
<protein>
    <submittedName>
        <fullName evidence="6">TetR family transcriptional regulator</fullName>
    </submittedName>
</protein>
<dbReference type="EMBL" id="BOMG01000041">
    <property type="protein sequence ID" value="GID54424.1"/>
    <property type="molecule type" value="Genomic_DNA"/>
</dbReference>
<dbReference type="InterPro" id="IPR049445">
    <property type="entry name" value="TetR_SbtR-like_C"/>
</dbReference>